<dbReference type="SFLD" id="SFLDG01129">
    <property type="entry name" value="C1.5:_HAD__Beta-PGM__Phosphata"/>
    <property type="match status" value="1"/>
</dbReference>
<comment type="caution">
    <text evidence="1">The sequence shown here is derived from an EMBL/GenBank/DDBJ whole genome shotgun (WGS) entry which is preliminary data.</text>
</comment>
<dbReference type="NCBIfam" id="TIGR01509">
    <property type="entry name" value="HAD-SF-IA-v3"/>
    <property type="match status" value="1"/>
</dbReference>
<name>A0ABS4XI53_9MICC</name>
<dbReference type="PANTHER" id="PTHR43481">
    <property type="entry name" value="FRUCTOSE-1-PHOSPHATE PHOSPHATASE"/>
    <property type="match status" value="1"/>
</dbReference>
<accession>A0ABS4XI53</accession>
<dbReference type="GO" id="GO:0050308">
    <property type="term" value="F:sugar-phosphatase activity"/>
    <property type="evidence" value="ECO:0007669"/>
    <property type="project" value="UniProtKB-EC"/>
</dbReference>
<keyword evidence="1" id="KW-0378">Hydrolase</keyword>
<dbReference type="Pfam" id="PF00702">
    <property type="entry name" value="Hydrolase"/>
    <property type="match status" value="1"/>
</dbReference>
<organism evidence="1 2">
    <name type="scientific">Paeniglutamicibacter kerguelensis</name>
    <dbReference type="NCBI Taxonomy" id="254788"/>
    <lineage>
        <taxon>Bacteria</taxon>
        <taxon>Bacillati</taxon>
        <taxon>Actinomycetota</taxon>
        <taxon>Actinomycetes</taxon>
        <taxon>Micrococcales</taxon>
        <taxon>Micrococcaceae</taxon>
        <taxon>Paeniglutamicibacter</taxon>
    </lineage>
</organism>
<dbReference type="SFLD" id="SFLDS00003">
    <property type="entry name" value="Haloacid_Dehalogenase"/>
    <property type="match status" value="1"/>
</dbReference>
<protein>
    <submittedName>
        <fullName evidence="1">Sugar-phosphatase</fullName>
        <ecNumber evidence="1">3.1.3.23</ecNumber>
    </submittedName>
</protein>
<proteinExistence type="predicted"/>
<dbReference type="Gene3D" id="3.40.50.1000">
    <property type="entry name" value="HAD superfamily/HAD-like"/>
    <property type="match status" value="1"/>
</dbReference>
<reference evidence="1 2" key="1">
    <citation type="submission" date="2021-03" db="EMBL/GenBank/DDBJ databases">
        <title>Sequencing the genomes of 1000 actinobacteria strains.</title>
        <authorList>
            <person name="Klenk H.-P."/>
        </authorList>
    </citation>
    <scope>NUCLEOTIDE SEQUENCE [LARGE SCALE GENOMIC DNA]</scope>
    <source>
        <strain evidence="1 2">DSM 15797</strain>
    </source>
</reference>
<dbReference type="SUPFAM" id="SSF56784">
    <property type="entry name" value="HAD-like"/>
    <property type="match status" value="1"/>
</dbReference>
<evidence type="ECO:0000313" key="1">
    <source>
        <dbReference type="EMBL" id="MBP2388145.1"/>
    </source>
</evidence>
<dbReference type="Proteomes" id="UP001296993">
    <property type="component" value="Unassembled WGS sequence"/>
</dbReference>
<evidence type="ECO:0000313" key="2">
    <source>
        <dbReference type="Proteomes" id="UP001296993"/>
    </source>
</evidence>
<dbReference type="EC" id="3.1.3.23" evidence="1"/>
<dbReference type="InterPro" id="IPR036412">
    <property type="entry name" value="HAD-like_sf"/>
</dbReference>
<dbReference type="EMBL" id="JAGIOF010000001">
    <property type="protein sequence ID" value="MBP2388145.1"/>
    <property type="molecule type" value="Genomic_DNA"/>
</dbReference>
<dbReference type="PANTHER" id="PTHR43481:SF4">
    <property type="entry name" value="GLYCEROL-1-PHOSPHATE PHOSPHOHYDROLASE 1-RELATED"/>
    <property type="match status" value="1"/>
</dbReference>
<gene>
    <name evidence="1" type="ORF">JOF47_003656</name>
</gene>
<dbReference type="RefSeq" id="WP_210001006.1">
    <property type="nucleotide sequence ID" value="NZ_BAAAJY010000022.1"/>
</dbReference>
<dbReference type="InterPro" id="IPR023214">
    <property type="entry name" value="HAD_sf"/>
</dbReference>
<keyword evidence="2" id="KW-1185">Reference proteome</keyword>
<sequence length="221" mass="23403">MIPETPPFPALKARALLFDMDGTLVDSTAVVEDLWTDFARQYGIDIGELLEYSHGRQTLDTLRRFLPGSNGDLARLAAELEAQEVTRVDGIIEVPGAGAFLDQLGKIPHAVVTSAGRTLAETRLRAAGLPIPEVLVAAEDVIAGKPSPEGYLQAAAELGVDISACVVFEDAPAGLQSAVNSGATTVVVGTHESPLTKRLSRIENFRGLLYVDGFITVADGH</sequence>
<dbReference type="InterPro" id="IPR023198">
    <property type="entry name" value="PGP-like_dom2"/>
</dbReference>
<dbReference type="InterPro" id="IPR006439">
    <property type="entry name" value="HAD-SF_hydro_IA"/>
</dbReference>
<dbReference type="Gene3D" id="1.10.150.240">
    <property type="entry name" value="Putative phosphatase, domain 2"/>
    <property type="match status" value="1"/>
</dbReference>
<dbReference type="InterPro" id="IPR051806">
    <property type="entry name" value="HAD-like_SPP"/>
</dbReference>